<reference evidence="3" key="1">
    <citation type="journal article" date="2019" name="bioRxiv">
        <title>The Genome of the Zebra Mussel, Dreissena polymorpha: A Resource for Invasive Species Research.</title>
        <authorList>
            <person name="McCartney M.A."/>
            <person name="Auch B."/>
            <person name="Kono T."/>
            <person name="Mallez S."/>
            <person name="Zhang Y."/>
            <person name="Obille A."/>
            <person name="Becker A."/>
            <person name="Abrahante J.E."/>
            <person name="Garbe J."/>
            <person name="Badalamenti J.P."/>
            <person name="Herman A."/>
            <person name="Mangelson H."/>
            <person name="Liachko I."/>
            <person name="Sullivan S."/>
            <person name="Sone E.D."/>
            <person name="Koren S."/>
            <person name="Silverstein K.A.T."/>
            <person name="Beckman K.B."/>
            <person name="Gohl D.M."/>
        </authorList>
    </citation>
    <scope>NUCLEOTIDE SEQUENCE</scope>
    <source>
        <strain evidence="3">Duluth1</strain>
        <tissue evidence="3">Whole animal</tissue>
    </source>
</reference>
<dbReference type="SMART" id="SM00034">
    <property type="entry name" value="CLECT"/>
    <property type="match status" value="1"/>
</dbReference>
<keyword evidence="1" id="KW-1133">Transmembrane helix</keyword>
<gene>
    <name evidence="3" type="ORF">DPMN_123758</name>
</gene>
<evidence type="ECO:0000259" key="2">
    <source>
        <dbReference type="PROSITE" id="PS50041"/>
    </source>
</evidence>
<dbReference type="EMBL" id="JAIWYP010000005">
    <property type="protein sequence ID" value="KAH3821989.1"/>
    <property type="molecule type" value="Genomic_DNA"/>
</dbReference>
<feature type="transmembrane region" description="Helical" evidence="1">
    <location>
        <begin position="133"/>
        <end position="157"/>
    </location>
</feature>
<dbReference type="CDD" id="cd00037">
    <property type="entry name" value="CLECT"/>
    <property type="match status" value="1"/>
</dbReference>
<evidence type="ECO:0000313" key="3">
    <source>
        <dbReference type="EMBL" id="KAH3821989.1"/>
    </source>
</evidence>
<dbReference type="SUPFAM" id="SSF56436">
    <property type="entry name" value="C-type lectin-like"/>
    <property type="match status" value="1"/>
</dbReference>
<keyword evidence="1" id="KW-0812">Transmembrane</keyword>
<protein>
    <recommendedName>
        <fullName evidence="2">C-type lectin domain-containing protein</fullName>
    </recommendedName>
</protein>
<organism evidence="3 4">
    <name type="scientific">Dreissena polymorpha</name>
    <name type="common">Zebra mussel</name>
    <name type="synonym">Mytilus polymorpha</name>
    <dbReference type="NCBI Taxonomy" id="45954"/>
    <lineage>
        <taxon>Eukaryota</taxon>
        <taxon>Metazoa</taxon>
        <taxon>Spiralia</taxon>
        <taxon>Lophotrochozoa</taxon>
        <taxon>Mollusca</taxon>
        <taxon>Bivalvia</taxon>
        <taxon>Autobranchia</taxon>
        <taxon>Heteroconchia</taxon>
        <taxon>Euheterodonta</taxon>
        <taxon>Imparidentia</taxon>
        <taxon>Neoheterodontei</taxon>
        <taxon>Myida</taxon>
        <taxon>Dreissenoidea</taxon>
        <taxon>Dreissenidae</taxon>
        <taxon>Dreissena</taxon>
    </lineage>
</organism>
<accession>A0A9D4JT67</accession>
<dbReference type="Pfam" id="PF00059">
    <property type="entry name" value="Lectin_C"/>
    <property type="match status" value="1"/>
</dbReference>
<dbReference type="InterPro" id="IPR016186">
    <property type="entry name" value="C-type_lectin-like/link_sf"/>
</dbReference>
<keyword evidence="4" id="KW-1185">Reference proteome</keyword>
<comment type="caution">
    <text evidence="3">The sequence shown here is derived from an EMBL/GenBank/DDBJ whole genome shotgun (WGS) entry which is preliminary data.</text>
</comment>
<name>A0A9D4JT67_DREPO</name>
<dbReference type="Gene3D" id="3.10.100.10">
    <property type="entry name" value="Mannose-Binding Protein A, subunit A"/>
    <property type="match status" value="1"/>
</dbReference>
<dbReference type="PROSITE" id="PS50041">
    <property type="entry name" value="C_TYPE_LECTIN_2"/>
    <property type="match status" value="1"/>
</dbReference>
<evidence type="ECO:0000313" key="4">
    <source>
        <dbReference type="Proteomes" id="UP000828390"/>
    </source>
</evidence>
<dbReference type="InterPro" id="IPR001304">
    <property type="entry name" value="C-type_lectin-like"/>
</dbReference>
<dbReference type="AlphaFoldDB" id="A0A9D4JT67"/>
<dbReference type="PANTHER" id="PTHR45710">
    <property type="entry name" value="C-TYPE LECTIN DOMAIN-CONTAINING PROTEIN 180"/>
    <property type="match status" value="1"/>
</dbReference>
<feature type="domain" description="C-type lectin" evidence="2">
    <location>
        <begin position="48"/>
        <end position="123"/>
    </location>
</feature>
<sequence length="163" mass="18690">MFQVHIGDISTCVFQYVLSTCFISVSEGSTDTSRCPKDLDRTAYLRSYGNKCYYFERSETTWPNAQARCKRLGGDLITITQREIQVFVEGVLRELWTNNGMWIGAHDRHDEMDWYWVNGKGVSILSCNLTLCMLGNLLSAKMLSAVFLILAFSIIFFQRILSE</sequence>
<dbReference type="InterPro" id="IPR050828">
    <property type="entry name" value="C-type_lectin/matrix_domain"/>
</dbReference>
<evidence type="ECO:0000256" key="1">
    <source>
        <dbReference type="SAM" id="Phobius"/>
    </source>
</evidence>
<reference evidence="3" key="2">
    <citation type="submission" date="2020-11" db="EMBL/GenBank/DDBJ databases">
        <authorList>
            <person name="McCartney M.A."/>
            <person name="Auch B."/>
            <person name="Kono T."/>
            <person name="Mallez S."/>
            <person name="Becker A."/>
            <person name="Gohl D.M."/>
            <person name="Silverstein K.A.T."/>
            <person name="Koren S."/>
            <person name="Bechman K.B."/>
            <person name="Herman A."/>
            <person name="Abrahante J.E."/>
            <person name="Garbe J."/>
        </authorList>
    </citation>
    <scope>NUCLEOTIDE SEQUENCE</scope>
    <source>
        <strain evidence="3">Duluth1</strain>
        <tissue evidence="3">Whole animal</tissue>
    </source>
</reference>
<dbReference type="InterPro" id="IPR016187">
    <property type="entry name" value="CTDL_fold"/>
</dbReference>
<dbReference type="Proteomes" id="UP000828390">
    <property type="component" value="Unassembled WGS sequence"/>
</dbReference>
<dbReference type="PANTHER" id="PTHR45710:SF26">
    <property type="entry name" value="RH26557P"/>
    <property type="match status" value="1"/>
</dbReference>
<keyword evidence="1" id="KW-0472">Membrane</keyword>
<proteinExistence type="predicted"/>